<comment type="caution">
    <text evidence="1">The sequence shown here is derived from an EMBL/GenBank/DDBJ whole genome shotgun (WGS) entry which is preliminary data.</text>
</comment>
<gene>
    <name evidence="1" type="ORF">BC008_39220</name>
</gene>
<proteinExistence type="predicted"/>
<dbReference type="EMBL" id="LMTZ01000140">
    <property type="protein sequence ID" value="KST63316.1"/>
    <property type="molecule type" value="Genomic_DNA"/>
</dbReference>
<dbReference type="Proteomes" id="UP000053372">
    <property type="component" value="Unassembled WGS sequence"/>
</dbReference>
<dbReference type="AlphaFoldDB" id="A0A0V7ZFG0"/>
<dbReference type="Pfam" id="PF13469">
    <property type="entry name" value="Sulfotransfer_3"/>
    <property type="match status" value="1"/>
</dbReference>
<evidence type="ECO:0008006" key="3">
    <source>
        <dbReference type="Google" id="ProtNLM"/>
    </source>
</evidence>
<sequence>MINIAMKNPVIFGFQRKLVNICNPIKVIKNIQWRYGSTTSVEPHVFVVGAPRSGTTLMFSVLASHPAFSFIERETFFFVPRNVLDLECYTRLSNFGGPTKQEIKDIFKASSNLVELYDNVADLIKQRDRKQRFLEKTPFHVLYLKFLINHFPNAKFIHMIRDGRDCYLSSKRLAAHYHKPLSKEATLWCDSIKARQSLGESRQIIDIRYEEFTHKPLEITQKIMNFLGEDFLEEQVKTTSYSKTKMFAGESGHERLKQPIKPSSIGQWREKMTSEEINLFQNIAGSQLKQFNYEVI</sequence>
<dbReference type="PANTHER" id="PTHR36451:SF1">
    <property type="entry name" value="OMEGA-HYDROXY-BETA-DIHYDROMENAQUINONE-9 SULFOTRANSFERASE STF3"/>
    <property type="match status" value="1"/>
</dbReference>
<name>A0A0V7ZFG0_9CYAN</name>
<protein>
    <recommendedName>
        <fullName evidence="3">Sulfotransferase</fullName>
    </recommendedName>
</protein>
<dbReference type="InterPro" id="IPR027417">
    <property type="entry name" value="P-loop_NTPase"/>
</dbReference>
<dbReference type="Gene3D" id="3.40.50.300">
    <property type="entry name" value="P-loop containing nucleotide triphosphate hydrolases"/>
    <property type="match status" value="1"/>
</dbReference>
<dbReference type="SUPFAM" id="SSF52540">
    <property type="entry name" value="P-loop containing nucleoside triphosphate hydrolases"/>
    <property type="match status" value="1"/>
</dbReference>
<keyword evidence="2" id="KW-1185">Reference proteome</keyword>
<reference evidence="1 2" key="1">
    <citation type="journal article" date="2015" name="Genome Announc.">
        <title>Draft Genome of the Euendolithic (true boring) Cyanobacterium Mastigocoleus testarum strain BC008.</title>
        <authorList>
            <person name="Guida B.S."/>
            <person name="Garcia-Pichel F."/>
        </authorList>
    </citation>
    <scope>NUCLEOTIDE SEQUENCE [LARGE SCALE GENOMIC DNA]</scope>
    <source>
        <strain evidence="1 2">BC008</strain>
    </source>
</reference>
<organism evidence="1 2">
    <name type="scientific">Mastigocoleus testarum BC008</name>
    <dbReference type="NCBI Taxonomy" id="371196"/>
    <lineage>
        <taxon>Bacteria</taxon>
        <taxon>Bacillati</taxon>
        <taxon>Cyanobacteriota</taxon>
        <taxon>Cyanophyceae</taxon>
        <taxon>Nostocales</taxon>
        <taxon>Hapalosiphonaceae</taxon>
        <taxon>Mastigocoleus</taxon>
    </lineage>
</organism>
<dbReference type="InterPro" id="IPR052736">
    <property type="entry name" value="Stf3_sulfotransferase"/>
</dbReference>
<evidence type="ECO:0000313" key="2">
    <source>
        <dbReference type="Proteomes" id="UP000053372"/>
    </source>
</evidence>
<accession>A0A0V7ZFG0</accession>
<evidence type="ECO:0000313" key="1">
    <source>
        <dbReference type="EMBL" id="KST63316.1"/>
    </source>
</evidence>
<dbReference type="PANTHER" id="PTHR36451">
    <property type="entry name" value="PAPS-DEPENDENT SULFOTRANSFERASE STF3"/>
    <property type="match status" value="1"/>
</dbReference>